<dbReference type="AlphaFoldDB" id="A0A1X4XV17"/>
<protein>
    <submittedName>
        <fullName evidence="1">Biotin synthesis protein BioH</fullName>
    </submittedName>
</protein>
<dbReference type="EMBL" id="MDSU01000018">
    <property type="protein sequence ID" value="OSS41383.1"/>
    <property type="molecule type" value="Genomic_DNA"/>
</dbReference>
<proteinExistence type="predicted"/>
<comment type="caution">
    <text evidence="1">The sequence shown here is derived from an EMBL/GenBank/DDBJ whole genome shotgun (WGS) entry which is preliminary data.</text>
</comment>
<dbReference type="InterPro" id="IPR029058">
    <property type="entry name" value="AB_hydrolase_fold"/>
</dbReference>
<dbReference type="Gene3D" id="3.40.50.1820">
    <property type="entry name" value="alpha/beta hydrolase"/>
    <property type="match status" value="1"/>
</dbReference>
<evidence type="ECO:0000313" key="2">
    <source>
        <dbReference type="Proteomes" id="UP000194141"/>
    </source>
</evidence>
<gene>
    <name evidence="1" type="ORF">DESAMIL20_936</name>
</gene>
<sequence length="191" mass="21823">MTFVSGWAGFREIFHKLPLQGRFFMPFVDFFPSQTPDVISAEKELLIGWSLGAHLVLKHACSVNAKKVLLFAPFLYFCDHVNKKLLDRMILAFEKDKSKVVSDFLHNIGARAYNKNIPDSLKSGLEFLKVSKIENFAKKDNYYCVCAKKDFLNLASACNKICKKPIIVNSNHYFSEDTINDIIKKLHKALV</sequence>
<dbReference type="SUPFAM" id="SSF53474">
    <property type="entry name" value="alpha/beta-Hydrolases"/>
    <property type="match status" value="1"/>
</dbReference>
<organism evidence="1 2">
    <name type="scientific">Desulfurella amilsii</name>
    <dbReference type="NCBI Taxonomy" id="1562698"/>
    <lineage>
        <taxon>Bacteria</taxon>
        <taxon>Pseudomonadati</taxon>
        <taxon>Campylobacterota</taxon>
        <taxon>Desulfurellia</taxon>
        <taxon>Desulfurellales</taxon>
        <taxon>Desulfurellaceae</taxon>
        <taxon>Desulfurella</taxon>
    </lineage>
</organism>
<name>A0A1X4XV17_9BACT</name>
<dbReference type="Proteomes" id="UP000194141">
    <property type="component" value="Unassembled WGS sequence"/>
</dbReference>
<keyword evidence="2" id="KW-1185">Reference proteome</keyword>
<dbReference type="STRING" id="1562698.DESAMIL20_936"/>
<evidence type="ECO:0000313" key="1">
    <source>
        <dbReference type="EMBL" id="OSS41383.1"/>
    </source>
</evidence>
<reference evidence="1 2" key="1">
    <citation type="journal article" date="2017" name="Front. Microbiol.">
        <title>Genome Sequence of Desulfurella amilsii Strain TR1 and Comparative Genomics of Desulfurellaceae Family.</title>
        <authorList>
            <person name="Florentino A.P."/>
            <person name="Stams A.J."/>
            <person name="Sanchez-Andrea I."/>
        </authorList>
    </citation>
    <scope>NUCLEOTIDE SEQUENCE [LARGE SCALE GENOMIC DNA]</scope>
    <source>
        <strain evidence="1 2">TR1</strain>
    </source>
</reference>
<accession>A0A1X4XV17</accession>